<dbReference type="GO" id="GO:0051087">
    <property type="term" value="F:protein-folding chaperone binding"/>
    <property type="evidence" value="ECO:0007669"/>
    <property type="project" value="TreeGrafter"/>
</dbReference>
<dbReference type="InterPro" id="IPR002939">
    <property type="entry name" value="DnaJ_C"/>
</dbReference>
<dbReference type="Pfam" id="PF00226">
    <property type="entry name" value="DnaJ"/>
    <property type="match status" value="1"/>
</dbReference>
<dbReference type="EMBL" id="LR862138">
    <property type="protein sequence ID" value="CAD1818147.1"/>
    <property type="molecule type" value="Genomic_DNA"/>
</dbReference>
<accession>A0A6V7NHT3</accession>
<evidence type="ECO:0000313" key="4">
    <source>
        <dbReference type="EMBL" id="CAD1818147.1"/>
    </source>
</evidence>
<dbReference type="GO" id="GO:0005783">
    <property type="term" value="C:endoplasmic reticulum"/>
    <property type="evidence" value="ECO:0007669"/>
    <property type="project" value="UniProtKB-ARBA"/>
</dbReference>
<dbReference type="Gene3D" id="2.60.260.20">
    <property type="entry name" value="Urease metallochaperone UreE, N-terminal domain"/>
    <property type="match status" value="2"/>
</dbReference>
<dbReference type="PANTHER" id="PTHR24078:SF522">
    <property type="entry name" value="DNAJ CHAPERONE C-TERMINAL DOMAIN-CONTAINING PROTEIN"/>
    <property type="match status" value="1"/>
</dbReference>
<dbReference type="PRINTS" id="PR00625">
    <property type="entry name" value="JDOMAIN"/>
</dbReference>
<dbReference type="AlphaFoldDB" id="A0A6V7NHT3"/>
<keyword evidence="1" id="KW-0143">Chaperone</keyword>
<feature type="compositionally biased region" description="Basic and acidic residues" evidence="2">
    <location>
        <begin position="110"/>
        <end position="120"/>
    </location>
</feature>
<dbReference type="GO" id="GO:0051082">
    <property type="term" value="F:unfolded protein binding"/>
    <property type="evidence" value="ECO:0007669"/>
    <property type="project" value="InterPro"/>
</dbReference>
<dbReference type="FunFam" id="2.60.260.20:FF:000041">
    <property type="entry name" value="HSP40/DnaJ peptide-binding protein"/>
    <property type="match status" value="1"/>
</dbReference>
<dbReference type="PANTHER" id="PTHR24078">
    <property type="entry name" value="DNAJ HOMOLOG SUBFAMILY C MEMBER"/>
    <property type="match status" value="1"/>
</dbReference>
<dbReference type="InterPro" id="IPR051339">
    <property type="entry name" value="DnaJ_subfamily_B"/>
</dbReference>
<dbReference type="SMART" id="SM00271">
    <property type="entry name" value="DnaJ"/>
    <property type="match status" value="1"/>
</dbReference>
<dbReference type="GO" id="GO:0005829">
    <property type="term" value="C:cytosol"/>
    <property type="evidence" value="ECO:0007669"/>
    <property type="project" value="TreeGrafter"/>
</dbReference>
<dbReference type="CDD" id="cd06257">
    <property type="entry name" value="DnaJ"/>
    <property type="match status" value="1"/>
</dbReference>
<dbReference type="SUPFAM" id="SSF46565">
    <property type="entry name" value="Chaperone J-domain"/>
    <property type="match status" value="1"/>
</dbReference>
<protein>
    <recommendedName>
        <fullName evidence="3">J domain-containing protein</fullName>
    </recommendedName>
</protein>
<name>A0A6V7NHT3_ANACO</name>
<proteinExistence type="predicted"/>
<gene>
    <name evidence="4" type="ORF">CB5_LOCUS1358</name>
</gene>
<dbReference type="InterPro" id="IPR008971">
    <property type="entry name" value="HSP40/DnaJ_pept-bd"/>
</dbReference>
<dbReference type="InterPro" id="IPR001623">
    <property type="entry name" value="DnaJ_domain"/>
</dbReference>
<evidence type="ECO:0000256" key="1">
    <source>
        <dbReference type="ARBA" id="ARBA00023186"/>
    </source>
</evidence>
<feature type="domain" description="J" evidence="3">
    <location>
        <begin position="7"/>
        <end position="75"/>
    </location>
</feature>
<dbReference type="InterPro" id="IPR036869">
    <property type="entry name" value="J_dom_sf"/>
</dbReference>
<dbReference type="Pfam" id="PF01556">
    <property type="entry name" value="DnaJ_C"/>
    <property type="match status" value="1"/>
</dbReference>
<dbReference type="CDD" id="cd10747">
    <property type="entry name" value="DnaJ_C"/>
    <property type="match status" value="1"/>
</dbReference>
<sequence length="337" mass="36581">MGNPPDIYYKILNISKDSSPHEIRSAYKSLVRKWHPDKHPPSSKPEAEARFKSITEAYEALSDQQENRALFGANCGGGGGGGGGNIAGGGINGVNGGAAAGGSAAAPGVRRGEKDRKNEEGVWCNSAGNVGRSRAALAAFKSSFERRKLPPVERKIECSLEELCRGSKKEIKVVRDVVAKNGFDLPSIGDCEKGGNTDNKNKPGWRKGTKITFENMGDERPGCLAADLVFVIKEKEHPIFKRVGNDLVLKVEVPLINALTGWAFSFRLLTGEKMNCSFDEEIIYPGYEKVIKGQGMPLASEKALARGDLRIKFSIVFPKKLSDEQRSGLVELLRDCT</sequence>
<evidence type="ECO:0000256" key="2">
    <source>
        <dbReference type="SAM" id="MobiDB-lite"/>
    </source>
</evidence>
<dbReference type="FunFam" id="2.60.260.20:FF:000002">
    <property type="entry name" value="Dnaj homolog subfamily b member"/>
    <property type="match status" value="1"/>
</dbReference>
<reference evidence="4" key="1">
    <citation type="submission" date="2020-07" db="EMBL/GenBank/DDBJ databases">
        <authorList>
            <person name="Lin J."/>
        </authorList>
    </citation>
    <scope>NUCLEOTIDE SEQUENCE</scope>
</reference>
<dbReference type="SUPFAM" id="SSF49493">
    <property type="entry name" value="HSP40/DnaJ peptide-binding domain"/>
    <property type="match status" value="2"/>
</dbReference>
<feature type="region of interest" description="Disordered" evidence="2">
    <location>
        <begin position="99"/>
        <end position="120"/>
    </location>
</feature>
<organism evidence="4">
    <name type="scientific">Ananas comosus var. bracteatus</name>
    <name type="common">red pineapple</name>
    <dbReference type="NCBI Taxonomy" id="296719"/>
    <lineage>
        <taxon>Eukaryota</taxon>
        <taxon>Viridiplantae</taxon>
        <taxon>Streptophyta</taxon>
        <taxon>Embryophyta</taxon>
        <taxon>Tracheophyta</taxon>
        <taxon>Spermatophyta</taxon>
        <taxon>Magnoliopsida</taxon>
        <taxon>Liliopsida</taxon>
        <taxon>Poales</taxon>
        <taxon>Bromeliaceae</taxon>
        <taxon>Bromelioideae</taxon>
        <taxon>Ananas</taxon>
    </lineage>
</organism>
<dbReference type="PROSITE" id="PS50076">
    <property type="entry name" value="DNAJ_2"/>
    <property type="match status" value="1"/>
</dbReference>
<evidence type="ECO:0000259" key="3">
    <source>
        <dbReference type="PROSITE" id="PS50076"/>
    </source>
</evidence>
<dbReference type="FunFam" id="1.10.287.110:FF:000125">
    <property type="entry name" value="HSP40/DnaJ peptide-binding protein"/>
    <property type="match status" value="1"/>
</dbReference>
<dbReference type="GO" id="GO:0006457">
    <property type="term" value="P:protein folding"/>
    <property type="evidence" value="ECO:0007669"/>
    <property type="project" value="InterPro"/>
</dbReference>
<dbReference type="Gene3D" id="1.10.287.110">
    <property type="entry name" value="DnaJ domain"/>
    <property type="match status" value="1"/>
</dbReference>